<dbReference type="PROSITE" id="PS50405">
    <property type="entry name" value="GST_CTER"/>
    <property type="match status" value="1"/>
</dbReference>
<dbReference type="InterPro" id="IPR036249">
    <property type="entry name" value="Thioredoxin-like_sf"/>
</dbReference>
<gene>
    <name evidence="3" type="ORF">BSTOLATCC_MIC63802</name>
</gene>
<accession>A0AAU9KDG9</accession>
<dbReference type="InterPro" id="IPR004046">
    <property type="entry name" value="GST_C"/>
</dbReference>
<sequence length="212" mass="25376">MEGEITLHYFNIYGTAEPIRMIFHYFNIPFRDNQISFQDWSHLKHNSFVRIGKLPVLEIDNENYSECYSILGYLANEIGIMPDDWMEKYLVDSICEFIIGVNKNFTKLAIKNDLENKERIIHEIVPKWLRRFEARLSKNNEGKDCFVGKRLTVADFIVFQFMWDYFLKPGKAEIYRLMVEQCAPTLMEWTYRFLDSSPELISYIESRDQFIF</sequence>
<protein>
    <recommendedName>
        <fullName evidence="5">Glutathione S-transferase</fullName>
    </recommendedName>
</protein>
<reference evidence="3" key="1">
    <citation type="submission" date="2021-09" db="EMBL/GenBank/DDBJ databases">
        <authorList>
            <consortium name="AG Swart"/>
            <person name="Singh M."/>
            <person name="Singh A."/>
            <person name="Seah K."/>
            <person name="Emmerich C."/>
        </authorList>
    </citation>
    <scope>NUCLEOTIDE SEQUENCE</scope>
    <source>
        <strain evidence="3">ATCC30299</strain>
    </source>
</reference>
<evidence type="ECO:0000313" key="4">
    <source>
        <dbReference type="Proteomes" id="UP001162131"/>
    </source>
</evidence>
<dbReference type="PANTHER" id="PTHR11571">
    <property type="entry name" value="GLUTATHIONE S-TRANSFERASE"/>
    <property type="match status" value="1"/>
</dbReference>
<dbReference type="Gene3D" id="3.40.30.10">
    <property type="entry name" value="Glutaredoxin"/>
    <property type="match status" value="1"/>
</dbReference>
<feature type="domain" description="GST C-terminal" evidence="2">
    <location>
        <begin position="84"/>
        <end position="212"/>
    </location>
</feature>
<keyword evidence="4" id="KW-1185">Reference proteome</keyword>
<proteinExistence type="predicted"/>
<dbReference type="InterPro" id="IPR004045">
    <property type="entry name" value="Glutathione_S-Trfase_N"/>
</dbReference>
<name>A0AAU9KDG9_9CILI</name>
<dbReference type="InterPro" id="IPR010987">
    <property type="entry name" value="Glutathione-S-Trfase_C-like"/>
</dbReference>
<dbReference type="Proteomes" id="UP001162131">
    <property type="component" value="Unassembled WGS sequence"/>
</dbReference>
<dbReference type="SFLD" id="SFLDS00019">
    <property type="entry name" value="Glutathione_Transferase_(cytos"/>
    <property type="match status" value="1"/>
</dbReference>
<dbReference type="SUPFAM" id="SSF47616">
    <property type="entry name" value="GST C-terminal domain-like"/>
    <property type="match status" value="1"/>
</dbReference>
<dbReference type="Gene3D" id="1.20.1050.10">
    <property type="match status" value="1"/>
</dbReference>
<evidence type="ECO:0000259" key="2">
    <source>
        <dbReference type="PROSITE" id="PS50405"/>
    </source>
</evidence>
<dbReference type="PROSITE" id="PS50404">
    <property type="entry name" value="GST_NTER"/>
    <property type="match status" value="1"/>
</dbReference>
<organism evidence="3 4">
    <name type="scientific">Blepharisma stoltei</name>
    <dbReference type="NCBI Taxonomy" id="1481888"/>
    <lineage>
        <taxon>Eukaryota</taxon>
        <taxon>Sar</taxon>
        <taxon>Alveolata</taxon>
        <taxon>Ciliophora</taxon>
        <taxon>Postciliodesmatophora</taxon>
        <taxon>Heterotrichea</taxon>
        <taxon>Heterotrichida</taxon>
        <taxon>Blepharismidae</taxon>
        <taxon>Blepharisma</taxon>
    </lineage>
</organism>
<dbReference type="GO" id="GO:0004364">
    <property type="term" value="F:glutathione transferase activity"/>
    <property type="evidence" value="ECO:0007669"/>
    <property type="project" value="TreeGrafter"/>
</dbReference>
<dbReference type="InterPro" id="IPR050213">
    <property type="entry name" value="GST_superfamily"/>
</dbReference>
<feature type="domain" description="GST N-terminal" evidence="1">
    <location>
        <begin position="3"/>
        <end position="82"/>
    </location>
</feature>
<dbReference type="AlphaFoldDB" id="A0AAU9KDG9"/>
<dbReference type="SUPFAM" id="SSF52833">
    <property type="entry name" value="Thioredoxin-like"/>
    <property type="match status" value="1"/>
</dbReference>
<dbReference type="GO" id="GO:0006749">
    <property type="term" value="P:glutathione metabolic process"/>
    <property type="evidence" value="ECO:0007669"/>
    <property type="project" value="TreeGrafter"/>
</dbReference>
<evidence type="ECO:0000259" key="1">
    <source>
        <dbReference type="PROSITE" id="PS50404"/>
    </source>
</evidence>
<dbReference type="CDD" id="cd03039">
    <property type="entry name" value="GST_N_Sigma_like"/>
    <property type="match status" value="1"/>
</dbReference>
<dbReference type="Pfam" id="PF14497">
    <property type="entry name" value="GST_C_3"/>
    <property type="match status" value="1"/>
</dbReference>
<comment type="caution">
    <text evidence="3">The sequence shown here is derived from an EMBL/GenBank/DDBJ whole genome shotgun (WGS) entry which is preliminary data.</text>
</comment>
<evidence type="ECO:0008006" key="5">
    <source>
        <dbReference type="Google" id="ProtNLM"/>
    </source>
</evidence>
<dbReference type="EMBL" id="CAJZBQ010000062">
    <property type="protein sequence ID" value="CAG9335325.1"/>
    <property type="molecule type" value="Genomic_DNA"/>
</dbReference>
<dbReference type="InterPro" id="IPR036282">
    <property type="entry name" value="Glutathione-S-Trfase_C_sf"/>
</dbReference>
<dbReference type="InterPro" id="IPR040079">
    <property type="entry name" value="Glutathione_S-Trfase"/>
</dbReference>
<evidence type="ECO:0000313" key="3">
    <source>
        <dbReference type="EMBL" id="CAG9335325.1"/>
    </source>
</evidence>